<evidence type="ECO:0000256" key="7">
    <source>
        <dbReference type="ARBA" id="ARBA00023136"/>
    </source>
</evidence>
<feature type="region of interest" description="Disordered" evidence="8">
    <location>
        <begin position="440"/>
        <end position="536"/>
    </location>
</feature>
<feature type="transmembrane region" description="Helical" evidence="9">
    <location>
        <begin position="334"/>
        <end position="357"/>
    </location>
</feature>
<feature type="transmembrane region" description="Helical" evidence="9">
    <location>
        <begin position="176"/>
        <end position="199"/>
    </location>
</feature>
<accession>A0A5M9ZFI6</accession>
<comment type="caution">
    <text evidence="10">The sequence shown here is derived from an EMBL/GenBank/DDBJ whole genome shotgun (WGS) entry which is preliminary data.</text>
</comment>
<feature type="transmembrane region" description="Helical" evidence="9">
    <location>
        <begin position="263"/>
        <end position="285"/>
    </location>
</feature>
<feature type="compositionally biased region" description="Polar residues" evidence="8">
    <location>
        <begin position="1"/>
        <end position="15"/>
    </location>
</feature>
<comment type="similarity">
    <text evidence="2">Belongs to the autoinducer-2 exporter (AI-2E) (TC 2.A.86) family.</text>
</comment>
<gene>
    <name evidence="10" type="ORF">EMB92_04110</name>
</gene>
<evidence type="ECO:0000313" key="11">
    <source>
        <dbReference type="Proteomes" id="UP000326060"/>
    </source>
</evidence>
<evidence type="ECO:0000256" key="2">
    <source>
        <dbReference type="ARBA" id="ARBA00009773"/>
    </source>
</evidence>
<feature type="transmembrane region" description="Helical" evidence="9">
    <location>
        <begin position="42"/>
        <end position="60"/>
    </location>
</feature>
<proteinExistence type="inferred from homology"/>
<dbReference type="Pfam" id="PF01594">
    <property type="entry name" value="AI-2E_transport"/>
    <property type="match status" value="1"/>
</dbReference>
<evidence type="ECO:0000256" key="3">
    <source>
        <dbReference type="ARBA" id="ARBA00022448"/>
    </source>
</evidence>
<keyword evidence="5 9" id="KW-0812">Transmembrane</keyword>
<evidence type="ECO:0000256" key="5">
    <source>
        <dbReference type="ARBA" id="ARBA00022692"/>
    </source>
</evidence>
<dbReference type="PANTHER" id="PTHR21716:SF53">
    <property type="entry name" value="PERMEASE PERM-RELATED"/>
    <property type="match status" value="1"/>
</dbReference>
<dbReference type="EMBL" id="RZJP01000001">
    <property type="protein sequence ID" value="KAA8817725.1"/>
    <property type="molecule type" value="Genomic_DNA"/>
</dbReference>
<name>A0A5M9ZFI6_9BIFI</name>
<dbReference type="AlphaFoldDB" id="A0A5M9ZFI6"/>
<feature type="region of interest" description="Disordered" evidence="8">
    <location>
        <begin position="1"/>
        <end position="28"/>
    </location>
</feature>
<feature type="transmembrane region" description="Helical" evidence="9">
    <location>
        <begin position="66"/>
        <end position="88"/>
    </location>
</feature>
<evidence type="ECO:0000313" key="10">
    <source>
        <dbReference type="EMBL" id="KAA8817725.1"/>
    </source>
</evidence>
<evidence type="ECO:0000256" key="9">
    <source>
        <dbReference type="SAM" id="Phobius"/>
    </source>
</evidence>
<dbReference type="GO" id="GO:0005886">
    <property type="term" value="C:plasma membrane"/>
    <property type="evidence" value="ECO:0007669"/>
    <property type="project" value="UniProtKB-SubCell"/>
</dbReference>
<organism evidence="10 11">
    <name type="scientific">Bifidobacterium callitrichos</name>
    <dbReference type="NCBI Taxonomy" id="762209"/>
    <lineage>
        <taxon>Bacteria</taxon>
        <taxon>Bacillati</taxon>
        <taxon>Actinomycetota</taxon>
        <taxon>Actinomycetes</taxon>
        <taxon>Bifidobacteriales</taxon>
        <taxon>Bifidobacteriaceae</taxon>
        <taxon>Bifidobacterium</taxon>
    </lineage>
</organism>
<dbReference type="RefSeq" id="WP_150393850.1">
    <property type="nucleotide sequence ID" value="NZ_RZJP01000001.1"/>
</dbReference>
<keyword evidence="3" id="KW-0813">Transport</keyword>
<evidence type="ECO:0000256" key="6">
    <source>
        <dbReference type="ARBA" id="ARBA00022989"/>
    </source>
</evidence>
<dbReference type="InterPro" id="IPR002549">
    <property type="entry name" value="AI-2E-like"/>
</dbReference>
<dbReference type="GO" id="GO:0055085">
    <property type="term" value="P:transmembrane transport"/>
    <property type="evidence" value="ECO:0007669"/>
    <property type="project" value="TreeGrafter"/>
</dbReference>
<comment type="subcellular location">
    <subcellularLocation>
        <location evidence="1">Cell membrane</location>
        <topology evidence="1">Multi-pass membrane protein</topology>
    </subcellularLocation>
</comment>
<sequence length="536" mass="58586">MSQSAREYGSDTTDGNEQRWDFGTLFPAKGDPRRPPEWFGRGLLYIAIAVIVFAFCWRSWGQISYLVLDIIISLFLALAVEPMVISLVKHGWKRGAASAFALVIVAVVICVLLSLFGSMFVQQVIAMLYGLPSMYEQIKGLVSQYSNFEMPEINNLGTEILKNIQTSWVTDFAGTAMSTVGGLFSFLLNLMTVVMTTYYISAAGPKLRRSFCQWMAPAMQRRFLLVWTVAQDQISSFLFSRSILAMINAACTAIFLEVLKVPYWLPLALFCGVVSQFIPTVGTYIGGALPVLFALGSRGWVYAVAVLVFIIVYQQIENLILSPKISQSTMDINAAIAFLAVLAFGSVFGALGAFLALPVTASLQTIFRVYTRRYELVDSPLMYDPEIGRKSKVVEASEAFSEHVLHPLGDHMPRAARGSTNRVPMNDEIRRLQEEIYAIPDEGIGAEHGSGRSDGRGRSGSGDPDESATVAIPKGVLDRQVGKRSVSALAGTEADDSLRADRPDPSAESVDSSDVSDSPDSSDSSDPSDNPRAGWR</sequence>
<keyword evidence="6 9" id="KW-1133">Transmembrane helix</keyword>
<protein>
    <submittedName>
        <fullName evidence="10">AI-2E family transporter</fullName>
    </submittedName>
</protein>
<evidence type="ECO:0000256" key="1">
    <source>
        <dbReference type="ARBA" id="ARBA00004651"/>
    </source>
</evidence>
<feature type="compositionally biased region" description="Basic and acidic residues" evidence="8">
    <location>
        <begin position="496"/>
        <end position="505"/>
    </location>
</feature>
<feature type="transmembrane region" description="Helical" evidence="9">
    <location>
        <begin position="100"/>
        <end position="125"/>
    </location>
</feature>
<dbReference type="Proteomes" id="UP000326060">
    <property type="component" value="Unassembled WGS sequence"/>
</dbReference>
<evidence type="ECO:0000256" key="4">
    <source>
        <dbReference type="ARBA" id="ARBA00022475"/>
    </source>
</evidence>
<reference evidence="10 11" key="1">
    <citation type="journal article" date="2019" name="Syst. Appl. Microbiol.">
        <title>Characterization of Bifidobacterium species in feaces of the Egyptian fruit bat: Description of B. vespertilionis sp. nov. and B. rousetti sp. nov.</title>
        <authorList>
            <person name="Modesto M."/>
            <person name="Satti M."/>
            <person name="Watanabe K."/>
            <person name="Puglisi E."/>
            <person name="Morelli L."/>
            <person name="Huang C.-H."/>
            <person name="Liou J.-S."/>
            <person name="Miyashita M."/>
            <person name="Tamura T."/>
            <person name="Saito S."/>
            <person name="Mori K."/>
            <person name="Huang L."/>
            <person name="Sciavilla P."/>
            <person name="Sandri C."/>
            <person name="Spiezio C."/>
            <person name="Vitali F."/>
            <person name="Cavalieri D."/>
            <person name="Perpetuini G."/>
            <person name="Tofalo R."/>
            <person name="Bonetti A."/>
            <person name="Arita M."/>
            <person name="Mattarelli P."/>
        </authorList>
    </citation>
    <scope>NUCLEOTIDE SEQUENCE [LARGE SCALE GENOMIC DNA]</scope>
    <source>
        <strain evidence="10 11">RST27</strain>
    </source>
</reference>
<feature type="transmembrane region" description="Helical" evidence="9">
    <location>
        <begin position="291"/>
        <end position="313"/>
    </location>
</feature>
<keyword evidence="4" id="KW-1003">Cell membrane</keyword>
<evidence type="ECO:0000256" key="8">
    <source>
        <dbReference type="SAM" id="MobiDB-lite"/>
    </source>
</evidence>
<dbReference type="PANTHER" id="PTHR21716">
    <property type="entry name" value="TRANSMEMBRANE PROTEIN"/>
    <property type="match status" value="1"/>
</dbReference>
<keyword evidence="7 9" id="KW-0472">Membrane</keyword>
<feature type="transmembrane region" description="Helical" evidence="9">
    <location>
        <begin position="236"/>
        <end position="256"/>
    </location>
</feature>
<feature type="compositionally biased region" description="Low complexity" evidence="8">
    <location>
        <begin position="506"/>
        <end position="528"/>
    </location>
</feature>